<dbReference type="GO" id="GO:0006694">
    <property type="term" value="P:steroid biosynthetic process"/>
    <property type="evidence" value="ECO:0007669"/>
    <property type="project" value="UniProtKB-KW"/>
</dbReference>
<dbReference type="Gene3D" id="3.40.50.720">
    <property type="entry name" value="NAD(P)-binding Rossmann-like Domain"/>
    <property type="match status" value="1"/>
</dbReference>
<reference evidence="7 8" key="1">
    <citation type="journal article" date="2019" name="Nat. Ecol. Evol.">
        <title>Megaphylogeny resolves global patterns of mushroom evolution.</title>
        <authorList>
            <person name="Varga T."/>
            <person name="Krizsan K."/>
            <person name="Foldi C."/>
            <person name="Dima B."/>
            <person name="Sanchez-Garcia M."/>
            <person name="Sanchez-Ramirez S."/>
            <person name="Szollosi G.J."/>
            <person name="Szarkandi J.G."/>
            <person name="Papp V."/>
            <person name="Albert L."/>
            <person name="Andreopoulos W."/>
            <person name="Angelini C."/>
            <person name="Antonin V."/>
            <person name="Barry K.W."/>
            <person name="Bougher N.L."/>
            <person name="Buchanan P."/>
            <person name="Buyck B."/>
            <person name="Bense V."/>
            <person name="Catcheside P."/>
            <person name="Chovatia M."/>
            <person name="Cooper J."/>
            <person name="Damon W."/>
            <person name="Desjardin D."/>
            <person name="Finy P."/>
            <person name="Geml J."/>
            <person name="Haridas S."/>
            <person name="Hughes K."/>
            <person name="Justo A."/>
            <person name="Karasinski D."/>
            <person name="Kautmanova I."/>
            <person name="Kiss B."/>
            <person name="Kocsube S."/>
            <person name="Kotiranta H."/>
            <person name="LaButti K.M."/>
            <person name="Lechner B.E."/>
            <person name="Liimatainen K."/>
            <person name="Lipzen A."/>
            <person name="Lukacs Z."/>
            <person name="Mihaltcheva S."/>
            <person name="Morgado L.N."/>
            <person name="Niskanen T."/>
            <person name="Noordeloos M.E."/>
            <person name="Ohm R.A."/>
            <person name="Ortiz-Santana B."/>
            <person name="Ovrebo C."/>
            <person name="Racz N."/>
            <person name="Riley R."/>
            <person name="Savchenko A."/>
            <person name="Shiryaev A."/>
            <person name="Soop K."/>
            <person name="Spirin V."/>
            <person name="Szebenyi C."/>
            <person name="Tomsovsky M."/>
            <person name="Tulloss R.E."/>
            <person name="Uehling J."/>
            <person name="Grigoriev I.V."/>
            <person name="Vagvolgyi C."/>
            <person name="Papp T."/>
            <person name="Martin F.M."/>
            <person name="Miettinen O."/>
            <person name="Hibbett D.S."/>
            <person name="Nagy L.G."/>
        </authorList>
    </citation>
    <scope>NUCLEOTIDE SEQUENCE [LARGE SCALE GENOMIC DNA]</scope>
    <source>
        <strain evidence="7 8">CBS 121175</strain>
    </source>
</reference>
<evidence type="ECO:0000256" key="3">
    <source>
        <dbReference type="ARBA" id="ARBA00022955"/>
    </source>
</evidence>
<name>A0A5C3L6N7_COPMA</name>
<keyword evidence="2" id="KW-0521">NADP</keyword>
<keyword evidence="8" id="KW-1185">Reference proteome</keyword>
<dbReference type="GO" id="GO:0005741">
    <property type="term" value="C:mitochondrial outer membrane"/>
    <property type="evidence" value="ECO:0007669"/>
    <property type="project" value="TreeGrafter"/>
</dbReference>
<protein>
    <submittedName>
        <fullName evidence="7">3-keto sterol reductase</fullName>
    </submittedName>
</protein>
<keyword evidence="3" id="KW-0752">Steroid biosynthesis</keyword>
<keyword evidence="5" id="KW-0443">Lipid metabolism</keyword>
<keyword evidence="1" id="KW-0444">Lipid biosynthesis</keyword>
<dbReference type="InterPro" id="IPR036291">
    <property type="entry name" value="NAD(P)-bd_dom_sf"/>
</dbReference>
<dbReference type="OrthoDB" id="9989144at2759"/>
<gene>
    <name evidence="7" type="ORF">FA15DRAFT_685260</name>
</gene>
<dbReference type="EMBL" id="ML210154">
    <property type="protein sequence ID" value="TFK28689.1"/>
    <property type="molecule type" value="Genomic_DNA"/>
</dbReference>
<evidence type="ECO:0000256" key="2">
    <source>
        <dbReference type="ARBA" id="ARBA00022857"/>
    </source>
</evidence>
<evidence type="ECO:0000313" key="7">
    <source>
        <dbReference type="EMBL" id="TFK28689.1"/>
    </source>
</evidence>
<dbReference type="SUPFAM" id="SSF51735">
    <property type="entry name" value="NAD(P)-binding Rossmann-fold domains"/>
    <property type="match status" value="1"/>
</dbReference>
<dbReference type="GO" id="GO:0005811">
    <property type="term" value="C:lipid droplet"/>
    <property type="evidence" value="ECO:0007669"/>
    <property type="project" value="TreeGrafter"/>
</dbReference>
<dbReference type="GO" id="GO:0000253">
    <property type="term" value="F:3-beta-hydroxysteroid 3-dehydrogenase (NADP+) activity"/>
    <property type="evidence" value="ECO:0007669"/>
    <property type="project" value="TreeGrafter"/>
</dbReference>
<evidence type="ECO:0000256" key="6">
    <source>
        <dbReference type="ARBA" id="ARBA00023593"/>
    </source>
</evidence>
<dbReference type="InterPro" id="IPR051593">
    <property type="entry name" value="Ergosterol_Biosynth_ERG27"/>
</dbReference>
<comment type="similarity">
    <text evidence="6">Belongs to the short-chain dehydrogenases/reductases (SDR) family. ERG27 subfamily.</text>
</comment>
<dbReference type="PANTHER" id="PTHR43647:SF1">
    <property type="entry name" value="3-KETO-STEROID REDUCTASE ERG27"/>
    <property type="match status" value="1"/>
</dbReference>
<dbReference type="Proteomes" id="UP000307440">
    <property type="component" value="Unassembled WGS sequence"/>
</dbReference>
<evidence type="ECO:0000256" key="1">
    <source>
        <dbReference type="ARBA" id="ARBA00022516"/>
    </source>
</evidence>
<sequence>MSSSMRPIVIVTGANGGVGYGICQRLLVQLCEETPSDSLPQAFEEVIKDSTRFPPGLTLIMACRSPKRAEKARTDLHRFFERHVAKLRSQPGYTGRAEELQKYLTVNVETLDLASIRSVIAFASVVKAKYPYVSHLACNAGLASFKSIDWFLALKQFLTEPVQACTAPNYYTQHQGELSADFLGFVWQCNVFSHFALFRELESSFAKAPEGGRVIWCSSLEARPNFYDPEDWQLRKTEHSYESSKYQIDIIATALDRKALARKGAQTVTRHFVSQPGVSSTSVAAAIAGPILDWLKVLSFYFARLCGSQHHPISPFKGAIAVVHLMLVPLTCLAYLTQPNGPPVRFGSETDRWGNERVGLTPVTSWLKHQDEADSLIQKCDKLLDDLKNEASRPLEFETASEKM</sequence>
<evidence type="ECO:0000256" key="5">
    <source>
        <dbReference type="ARBA" id="ARBA00023098"/>
    </source>
</evidence>
<evidence type="ECO:0000256" key="4">
    <source>
        <dbReference type="ARBA" id="ARBA00023002"/>
    </source>
</evidence>
<dbReference type="GO" id="GO:0005789">
    <property type="term" value="C:endoplasmic reticulum membrane"/>
    <property type="evidence" value="ECO:0007669"/>
    <property type="project" value="TreeGrafter"/>
</dbReference>
<dbReference type="AlphaFoldDB" id="A0A5C3L6N7"/>
<dbReference type="PANTHER" id="PTHR43647">
    <property type="entry name" value="DEHYDROGENASE"/>
    <property type="match status" value="1"/>
</dbReference>
<dbReference type="STRING" id="230819.A0A5C3L6N7"/>
<organism evidence="7 8">
    <name type="scientific">Coprinopsis marcescibilis</name>
    <name type="common">Agaric fungus</name>
    <name type="synonym">Psathyrella marcescibilis</name>
    <dbReference type="NCBI Taxonomy" id="230819"/>
    <lineage>
        <taxon>Eukaryota</taxon>
        <taxon>Fungi</taxon>
        <taxon>Dikarya</taxon>
        <taxon>Basidiomycota</taxon>
        <taxon>Agaricomycotina</taxon>
        <taxon>Agaricomycetes</taxon>
        <taxon>Agaricomycetidae</taxon>
        <taxon>Agaricales</taxon>
        <taxon>Agaricineae</taxon>
        <taxon>Psathyrellaceae</taxon>
        <taxon>Coprinopsis</taxon>
    </lineage>
</organism>
<keyword evidence="4" id="KW-0560">Oxidoreductase</keyword>
<proteinExistence type="inferred from homology"/>
<accession>A0A5C3L6N7</accession>
<evidence type="ECO:0000313" key="8">
    <source>
        <dbReference type="Proteomes" id="UP000307440"/>
    </source>
</evidence>